<dbReference type="InterPro" id="IPR011810">
    <property type="entry name" value="Cya_phycin_syn"/>
</dbReference>
<dbReference type="GO" id="GO:0005524">
    <property type="term" value="F:ATP binding"/>
    <property type="evidence" value="ECO:0007669"/>
    <property type="project" value="UniProtKB-UniRule"/>
</dbReference>
<name>A0A1G6TNJ9_9BURK</name>
<dbReference type="InterPro" id="IPR005479">
    <property type="entry name" value="CPAse_ATP-bd"/>
</dbReference>
<evidence type="ECO:0000259" key="2">
    <source>
        <dbReference type="PROSITE" id="PS50975"/>
    </source>
</evidence>
<reference evidence="3 4" key="1">
    <citation type="submission" date="2016-10" db="EMBL/GenBank/DDBJ databases">
        <authorList>
            <person name="de Groot N.N."/>
        </authorList>
    </citation>
    <scope>NUCLEOTIDE SEQUENCE [LARGE SCALE GENOMIC DNA]</scope>
    <source>
        <strain evidence="3 4">DSM 16619</strain>
    </source>
</reference>
<sequence>MATFTDIQLLRINYLRGPNIWTYRPVLEVWLDLGELEDHPSNALPGFNERLTAWLPALIEHHCGVGERGGFLQRLEGGTWCGHVLEHIVIELLNLSGMPTGFGQTRSTSKRGVYRMVFRARDERVARVALDQGHRLIMAAINDTPFDVQAAVARVRTEVDDQYLGPSTACIVTAATDRGIPHIRLNDGNLVQLGYGASQRRIWTAESEFTSAIAEGIASDKDLTKSLLKSCGVPVPEGQVVNSPEEAWEAAQDIGLPVVVKPSDGNHGRGVTLDLRKQADIEAAYHVAYPEGSDVMVERFIPGDEHRVLVVGGKVVAAARGEVVSITGNGRSTVQELIDTQLNSDPRRGYEEEYPLELIQVDTNVAVQLELKRQDLSATAVPEAGREVVVQRNGNVAVDCTDEVHPEVAYIAALAAKVVGLDIAGIDLVARDISRPLQEQSGAIVEVNAGPGLLMHLKPAIGAPRPVGQAIAEHLFPAEEDADGTIGRIPLVGVAGTRGTSTIARVVGWLMHLGGRHTGLACREGLFLDRRCVDTADSAHWEAAHRLLMNQMVQAAVIENDARTILRDGLAYDRCQVGVVTDMDGKDALAEFDVFEQDQMFKVLRTQIDVVLPGGAAVLNAAEPQVLELAPLSDGAVVLYAQDGTLPAIAEHRAKDSGRAVFVKAGRVVLATGTAEHVLGALADLTFGRNAVQADPDTLLAIVATAWALDIAPDLIGAGIKTFEPELPCAAPAR</sequence>
<dbReference type="GO" id="GO:0018169">
    <property type="term" value="F:ribosomal S6-glutamic acid ligase activity"/>
    <property type="evidence" value="ECO:0007669"/>
    <property type="project" value="TreeGrafter"/>
</dbReference>
<dbReference type="Pfam" id="PF18921">
    <property type="entry name" value="Cyanophycin_syn"/>
    <property type="match status" value="1"/>
</dbReference>
<dbReference type="GO" id="GO:0009432">
    <property type="term" value="P:SOS response"/>
    <property type="evidence" value="ECO:0007669"/>
    <property type="project" value="TreeGrafter"/>
</dbReference>
<dbReference type="GO" id="GO:0005737">
    <property type="term" value="C:cytoplasm"/>
    <property type="evidence" value="ECO:0007669"/>
    <property type="project" value="TreeGrafter"/>
</dbReference>
<dbReference type="STRING" id="187868.SAMN05192589_105199"/>
<dbReference type="Pfam" id="PF02786">
    <property type="entry name" value="CPSase_L_D2"/>
    <property type="match status" value="1"/>
</dbReference>
<organism evidence="3 4">
    <name type="scientific">Paracidovorax valerianellae</name>
    <dbReference type="NCBI Taxonomy" id="187868"/>
    <lineage>
        <taxon>Bacteria</taxon>
        <taxon>Pseudomonadati</taxon>
        <taxon>Pseudomonadota</taxon>
        <taxon>Betaproteobacteria</taxon>
        <taxon>Burkholderiales</taxon>
        <taxon>Comamonadaceae</taxon>
        <taxon>Paracidovorax</taxon>
    </lineage>
</organism>
<dbReference type="GO" id="GO:0046872">
    <property type="term" value="F:metal ion binding"/>
    <property type="evidence" value="ECO:0007669"/>
    <property type="project" value="InterPro"/>
</dbReference>
<dbReference type="OrthoDB" id="9803907at2"/>
<keyword evidence="1" id="KW-0547">Nucleotide-binding</keyword>
<evidence type="ECO:0000313" key="3">
    <source>
        <dbReference type="EMBL" id="SDD30673.1"/>
    </source>
</evidence>
<dbReference type="Proteomes" id="UP000198781">
    <property type="component" value="Unassembled WGS sequence"/>
</dbReference>
<dbReference type="Gene3D" id="3.30.1490.20">
    <property type="entry name" value="ATP-grasp fold, A domain"/>
    <property type="match status" value="1"/>
</dbReference>
<dbReference type="EMBL" id="FMZC01000005">
    <property type="protein sequence ID" value="SDD30673.1"/>
    <property type="molecule type" value="Genomic_DNA"/>
</dbReference>
<gene>
    <name evidence="3" type="ORF">SAMN05192589_105199</name>
</gene>
<protein>
    <submittedName>
        <fullName evidence="3">Cyanophycin synthetase</fullName>
    </submittedName>
</protein>
<dbReference type="InterPro" id="IPR013815">
    <property type="entry name" value="ATP_grasp_subdomain_1"/>
</dbReference>
<dbReference type="InterPro" id="IPR011761">
    <property type="entry name" value="ATP-grasp"/>
</dbReference>
<feature type="domain" description="ATP-grasp" evidence="2">
    <location>
        <begin position="225"/>
        <end position="480"/>
    </location>
</feature>
<evidence type="ECO:0000313" key="4">
    <source>
        <dbReference type="Proteomes" id="UP000198781"/>
    </source>
</evidence>
<dbReference type="NCBIfam" id="NF010623">
    <property type="entry name" value="PRK14016.1"/>
    <property type="match status" value="1"/>
</dbReference>
<evidence type="ECO:0000256" key="1">
    <source>
        <dbReference type="PROSITE-ProRule" id="PRU00409"/>
    </source>
</evidence>
<accession>A0A1G6TNJ9</accession>
<dbReference type="NCBIfam" id="TIGR02068">
    <property type="entry name" value="cya_phycin_syn"/>
    <property type="match status" value="1"/>
</dbReference>
<proteinExistence type="predicted"/>
<dbReference type="SUPFAM" id="SSF53623">
    <property type="entry name" value="MurD-like peptide ligases, catalytic domain"/>
    <property type="match status" value="1"/>
</dbReference>
<dbReference type="PROSITE" id="PS50975">
    <property type="entry name" value="ATP_GRASP"/>
    <property type="match status" value="1"/>
</dbReference>
<dbReference type="InterPro" id="IPR044019">
    <property type="entry name" value="Cyanophycin_syn_N"/>
</dbReference>
<dbReference type="Gene3D" id="3.40.1190.10">
    <property type="entry name" value="Mur-like, catalytic domain"/>
    <property type="match status" value="1"/>
</dbReference>
<keyword evidence="4" id="KW-1185">Reference proteome</keyword>
<dbReference type="SUPFAM" id="SSF56059">
    <property type="entry name" value="Glutathione synthetase ATP-binding domain-like"/>
    <property type="match status" value="1"/>
</dbReference>
<keyword evidence="1" id="KW-0067">ATP-binding</keyword>
<dbReference type="AlphaFoldDB" id="A0A1G6TNJ9"/>
<dbReference type="PANTHER" id="PTHR21621:SF0">
    <property type="entry name" value="BETA-CITRYLGLUTAMATE SYNTHASE B-RELATED"/>
    <property type="match status" value="1"/>
</dbReference>
<dbReference type="PANTHER" id="PTHR21621">
    <property type="entry name" value="RIBOSOMAL PROTEIN S6 MODIFICATION PROTEIN"/>
    <property type="match status" value="1"/>
</dbReference>
<dbReference type="RefSeq" id="WP_092743468.1">
    <property type="nucleotide sequence ID" value="NZ_FMZC01000005.1"/>
</dbReference>
<dbReference type="Gene3D" id="3.30.470.20">
    <property type="entry name" value="ATP-grasp fold, B domain"/>
    <property type="match status" value="1"/>
</dbReference>
<dbReference type="InterPro" id="IPR036565">
    <property type="entry name" value="Mur-like_cat_sf"/>
</dbReference>